<gene>
    <name evidence="1" type="ORF">LTRI10_LOCUS14346</name>
</gene>
<dbReference type="EMBL" id="OZ034815">
    <property type="protein sequence ID" value="CAL1372331.1"/>
    <property type="molecule type" value="Genomic_DNA"/>
</dbReference>
<sequence>MPTFELTSDSEFIMASTDERTDVIVLEYSDDPTALEMIRPSPISGELIDGVRVGASPKAEYNALEVMGAVIKKRRLKELAKDLVLPLLDGGFLPLLVNRRGLCLAMDIDHPSVWRLRINDYFGWSKYGVRSEISDAGCVWNKCDMYNGAVVVDVEEAMSAVEEARELRVALKEKKRVIQDGRSELAVCRKEVECMREVVEKSNREVAMVKARLQAFKAGLRCLVDDDHHDGE</sequence>
<organism evidence="1 2">
    <name type="scientific">Linum trigynum</name>
    <dbReference type="NCBI Taxonomy" id="586398"/>
    <lineage>
        <taxon>Eukaryota</taxon>
        <taxon>Viridiplantae</taxon>
        <taxon>Streptophyta</taxon>
        <taxon>Embryophyta</taxon>
        <taxon>Tracheophyta</taxon>
        <taxon>Spermatophyta</taxon>
        <taxon>Magnoliopsida</taxon>
        <taxon>eudicotyledons</taxon>
        <taxon>Gunneridae</taxon>
        <taxon>Pentapetalae</taxon>
        <taxon>rosids</taxon>
        <taxon>fabids</taxon>
        <taxon>Malpighiales</taxon>
        <taxon>Linaceae</taxon>
        <taxon>Linum</taxon>
    </lineage>
</organism>
<dbReference type="Proteomes" id="UP001497516">
    <property type="component" value="Chromosome 2"/>
</dbReference>
<evidence type="ECO:0000313" key="1">
    <source>
        <dbReference type="EMBL" id="CAL1372331.1"/>
    </source>
</evidence>
<protein>
    <submittedName>
        <fullName evidence="1">Uncharacterized protein</fullName>
    </submittedName>
</protein>
<name>A0AAV2DGT6_9ROSI</name>
<evidence type="ECO:0000313" key="2">
    <source>
        <dbReference type="Proteomes" id="UP001497516"/>
    </source>
</evidence>
<proteinExistence type="predicted"/>
<reference evidence="1 2" key="1">
    <citation type="submission" date="2024-04" db="EMBL/GenBank/DDBJ databases">
        <authorList>
            <person name="Fracassetti M."/>
        </authorList>
    </citation>
    <scope>NUCLEOTIDE SEQUENCE [LARGE SCALE GENOMIC DNA]</scope>
</reference>
<accession>A0AAV2DGT6</accession>
<dbReference type="AlphaFoldDB" id="A0AAV2DGT6"/>
<keyword evidence="2" id="KW-1185">Reference proteome</keyword>